<dbReference type="Pfam" id="PF02036">
    <property type="entry name" value="SCP2"/>
    <property type="match status" value="1"/>
</dbReference>
<comment type="pathway">
    <text evidence="1">Cofactor biosynthesis; ubiquinone biosynthesis.</text>
</comment>
<dbReference type="GO" id="GO:0006744">
    <property type="term" value="P:ubiquinone biosynthetic process"/>
    <property type="evidence" value="ECO:0007669"/>
    <property type="project" value="UniProtKB-UniRule"/>
</dbReference>
<dbReference type="UniPathway" id="UPA00232"/>
<dbReference type="InterPro" id="IPR036527">
    <property type="entry name" value="SCP2_sterol-bd_dom_sf"/>
</dbReference>
<proteinExistence type="inferred from homology"/>
<dbReference type="InterPro" id="IPR003033">
    <property type="entry name" value="SCP2_sterol-bd_dom"/>
</dbReference>
<dbReference type="OrthoDB" id="5801225at2"/>
<evidence type="ECO:0000313" key="4">
    <source>
        <dbReference type="EMBL" id="SHI04518.1"/>
    </source>
</evidence>
<dbReference type="AlphaFoldDB" id="A0A1M5XY99"/>
<evidence type="ECO:0000313" key="5">
    <source>
        <dbReference type="Proteomes" id="UP000184268"/>
    </source>
</evidence>
<dbReference type="PANTHER" id="PTHR38693:SF1">
    <property type="entry name" value="UBIQUINONE BIOSYNTHESIS ACCESSORY FACTOR UBIJ"/>
    <property type="match status" value="1"/>
</dbReference>
<accession>A0A1M5XY99</accession>
<comment type="similarity">
    <text evidence="1">Belongs to the UbiJ family.</text>
</comment>
<dbReference type="PANTHER" id="PTHR38693">
    <property type="entry name" value="UBIQUINONE BIOSYNTHESIS PROTEIN UBIJ"/>
    <property type="match status" value="1"/>
</dbReference>
<protein>
    <recommendedName>
        <fullName evidence="1">Ubiquinone biosynthesis accessory factor UbiJ</fullName>
    </recommendedName>
</protein>
<dbReference type="RefSeq" id="WP_082766801.1">
    <property type="nucleotide sequence ID" value="NZ_FQXG01000006.1"/>
</dbReference>
<keyword evidence="1" id="KW-0831">Ubiquinone biosynthesis</keyword>
<keyword evidence="1" id="KW-0963">Cytoplasm</keyword>
<feature type="coiled-coil region" evidence="2">
    <location>
        <begin position="172"/>
        <end position="199"/>
    </location>
</feature>
<comment type="function">
    <text evidence="1">Required for ubiquinone (coenzyme Q) biosynthesis. Binds hydrophobic ubiquinone biosynthetic intermediates via its SCP2 domain and is essential for the stability of the Ubi complex. May constitute a docking platform where Ubi enzymes assemble and access their SCP2-bound polyprenyl substrates.</text>
</comment>
<dbReference type="Proteomes" id="UP000184268">
    <property type="component" value="Unassembled WGS sequence"/>
</dbReference>
<keyword evidence="5" id="KW-1185">Reference proteome</keyword>
<organism evidence="4 5">
    <name type="scientific">Ferrimonas marina</name>
    <dbReference type="NCBI Taxonomy" id="299255"/>
    <lineage>
        <taxon>Bacteria</taxon>
        <taxon>Pseudomonadati</taxon>
        <taxon>Pseudomonadota</taxon>
        <taxon>Gammaproteobacteria</taxon>
        <taxon>Alteromonadales</taxon>
        <taxon>Ferrimonadaceae</taxon>
        <taxon>Ferrimonas</taxon>
    </lineage>
</organism>
<dbReference type="EMBL" id="FQXG01000006">
    <property type="protein sequence ID" value="SHI04518.1"/>
    <property type="molecule type" value="Genomic_DNA"/>
</dbReference>
<sequence length="200" mass="21886">MRIATLMAAGLETALAQLLKQHPSKHPLAQWQGQVVQLELTELKTPLYLIMRDPIQVYSRYEAAPQARLALSMATLVQLRQGDSLSDLVKQGALTLEGDAALAGKLAQLLGAIEPDFAAPLSHLVGDAMAHRIDQFGKSLFAFGQQQSSRLAQHGALVAREELRLAPGSAEMADFSDEVEQLAQRVIQLQQRIEQREAKS</sequence>
<dbReference type="STRING" id="299255.SAMN02745129_3784"/>
<evidence type="ECO:0000259" key="3">
    <source>
        <dbReference type="Pfam" id="PF02036"/>
    </source>
</evidence>
<dbReference type="GO" id="GO:0005737">
    <property type="term" value="C:cytoplasm"/>
    <property type="evidence" value="ECO:0007669"/>
    <property type="project" value="UniProtKB-SubCell"/>
</dbReference>
<keyword evidence="2" id="KW-0175">Coiled coil</keyword>
<feature type="domain" description="SCP2" evidence="3">
    <location>
        <begin position="16"/>
        <end position="110"/>
    </location>
</feature>
<dbReference type="InterPro" id="IPR038989">
    <property type="entry name" value="UbiJ"/>
</dbReference>
<evidence type="ECO:0000256" key="2">
    <source>
        <dbReference type="SAM" id="Coils"/>
    </source>
</evidence>
<gene>
    <name evidence="1" type="primary">ubiJ</name>
    <name evidence="4" type="ORF">SAMN02745129_3784</name>
</gene>
<reference evidence="5" key="1">
    <citation type="submission" date="2016-11" db="EMBL/GenBank/DDBJ databases">
        <authorList>
            <person name="Varghese N."/>
            <person name="Submissions S."/>
        </authorList>
    </citation>
    <scope>NUCLEOTIDE SEQUENCE [LARGE SCALE GENOMIC DNA]</scope>
    <source>
        <strain evidence="5">DSM 16917</strain>
    </source>
</reference>
<dbReference type="Gene3D" id="3.30.1050.10">
    <property type="entry name" value="SCP2 sterol-binding domain"/>
    <property type="match status" value="1"/>
</dbReference>
<evidence type="ECO:0000256" key="1">
    <source>
        <dbReference type="HAMAP-Rule" id="MF_02215"/>
    </source>
</evidence>
<dbReference type="SUPFAM" id="SSF55718">
    <property type="entry name" value="SCP-like"/>
    <property type="match status" value="1"/>
</dbReference>
<comment type="subcellular location">
    <subcellularLocation>
        <location evidence="1">Cytoplasm</location>
    </subcellularLocation>
</comment>
<keyword evidence="4" id="KW-0830">Ubiquinone</keyword>
<dbReference type="HAMAP" id="MF_02215">
    <property type="entry name" value="UbiJ"/>
    <property type="match status" value="1"/>
</dbReference>
<name>A0A1M5XY99_9GAMM</name>